<evidence type="ECO:0000313" key="8">
    <source>
        <dbReference type="EMBL" id="PJZ74275.1"/>
    </source>
</evidence>
<accession>A0A2M9ZQH9</accession>
<comment type="caution">
    <text evidence="8">The sequence shown here is derived from an EMBL/GenBank/DDBJ whole genome shotgun (WGS) entry which is preliminary data.</text>
</comment>
<feature type="transmembrane region" description="Helical" evidence="5">
    <location>
        <begin position="423"/>
        <end position="447"/>
    </location>
</feature>
<keyword evidence="9" id="KW-1185">Reference proteome</keyword>
<feature type="transmembrane region" description="Helical" evidence="5">
    <location>
        <begin position="270"/>
        <end position="289"/>
    </location>
</feature>
<feature type="transmembrane region" description="Helical" evidence="5">
    <location>
        <begin position="459"/>
        <end position="480"/>
    </location>
</feature>
<proteinExistence type="predicted"/>
<name>A0A2M9ZQH9_9LEPT</name>
<dbReference type="Pfam" id="PF07690">
    <property type="entry name" value="MFS_1"/>
    <property type="match status" value="1"/>
</dbReference>
<evidence type="ECO:0000259" key="6">
    <source>
        <dbReference type="PROSITE" id="PS50850"/>
    </source>
</evidence>
<dbReference type="InterPro" id="IPR020846">
    <property type="entry name" value="MFS_dom"/>
</dbReference>
<feature type="transmembrane region" description="Helical" evidence="5">
    <location>
        <begin position="298"/>
        <end position="317"/>
    </location>
</feature>
<dbReference type="Proteomes" id="UP000231990">
    <property type="component" value="Unassembled WGS sequence"/>
</dbReference>
<evidence type="ECO:0000256" key="4">
    <source>
        <dbReference type="ARBA" id="ARBA00023136"/>
    </source>
</evidence>
<dbReference type="PROSITE" id="PS00216">
    <property type="entry name" value="SUGAR_TRANSPORT_1"/>
    <property type="match status" value="1"/>
</dbReference>
<reference evidence="9 10" key="1">
    <citation type="submission" date="2017-07" db="EMBL/GenBank/DDBJ databases">
        <title>Leptospira spp. isolated from tropical soils.</title>
        <authorList>
            <person name="Thibeaux R."/>
            <person name="Iraola G."/>
            <person name="Ferres I."/>
            <person name="Bierque E."/>
            <person name="Girault D."/>
            <person name="Soupe-Gilbert M.-E."/>
            <person name="Picardeau M."/>
            <person name="Goarant C."/>
        </authorList>
    </citation>
    <scope>NUCLEOTIDE SEQUENCE [LARGE SCALE GENOMIC DNA]</scope>
    <source>
        <strain evidence="8 10">FH1-B-B1</strain>
        <strain evidence="7 9">FH1-B-C1</strain>
    </source>
</reference>
<protein>
    <recommendedName>
        <fullName evidence="6">Major facilitator superfamily (MFS) profile domain-containing protein</fullName>
    </recommendedName>
</protein>
<dbReference type="InterPro" id="IPR036259">
    <property type="entry name" value="MFS_trans_sf"/>
</dbReference>
<feature type="transmembrane region" description="Helical" evidence="5">
    <location>
        <begin position="104"/>
        <end position="125"/>
    </location>
</feature>
<evidence type="ECO:0000256" key="5">
    <source>
        <dbReference type="SAM" id="Phobius"/>
    </source>
</evidence>
<dbReference type="InterPro" id="IPR005829">
    <property type="entry name" value="Sugar_transporter_CS"/>
</dbReference>
<organism evidence="8 10">
    <name type="scientific">Leptospira perolatii</name>
    <dbReference type="NCBI Taxonomy" id="2023191"/>
    <lineage>
        <taxon>Bacteria</taxon>
        <taxon>Pseudomonadati</taxon>
        <taxon>Spirochaetota</taxon>
        <taxon>Spirochaetia</taxon>
        <taxon>Leptospirales</taxon>
        <taxon>Leptospiraceae</taxon>
        <taxon>Leptospira</taxon>
    </lineage>
</organism>
<sequence>MELTYTSKERRSVIVATCLGWLFDGMDIMLLVIMQKQIQMSLNASDFQINLALGLTLLFTAIGGILFSPLGDKIGRKKALSYSILIYSLGTAACAFSPNIWTLIVLRIVSAIGIGGEWALGYALLSESYKPKRRGLVGGAVHSMYGIGALIAVILGTRSGLDWRWVFGLAALPALMIFWIRRAVPESKVWLALQEEKATGKLDPELHASVDRAPLAEIFKGQYFRITLLITFLSVLSQFCYYAVIQKVPDFLQTEISSGGVGLDQKATTLPMLLVILTAVPAIILSGFASDRFGRKKVFAIISLYGLISLGSFAYVAKQLLNDDRLRSVVSLQYLIDRSDLSDVTTTGRYSQGALTDNTVNQQNKKGFLNVKVEDPESKLSEFEGKVVLLSGKLSLANGTSGTHSILVKSAEEYPRGSTFRNFVFAFLLLGISFGYFGIIGVMFSEFYPTHLRATGPGFAFNLGRGMTVFSAFFTSAIAGSWGWPYAFASCGILFVINALLVLLLPNVTGREISAAENEIFLEAAQTES</sequence>
<feature type="transmembrane region" description="Helical" evidence="5">
    <location>
        <begin position="79"/>
        <end position="98"/>
    </location>
</feature>
<evidence type="ECO:0000313" key="10">
    <source>
        <dbReference type="Proteomes" id="UP000231990"/>
    </source>
</evidence>
<dbReference type="InterPro" id="IPR011701">
    <property type="entry name" value="MFS"/>
</dbReference>
<evidence type="ECO:0000313" key="7">
    <source>
        <dbReference type="EMBL" id="PJZ70439.1"/>
    </source>
</evidence>
<evidence type="ECO:0000256" key="2">
    <source>
        <dbReference type="ARBA" id="ARBA00022692"/>
    </source>
</evidence>
<feature type="domain" description="Major facilitator superfamily (MFS) profile" evidence="6">
    <location>
        <begin position="13"/>
        <end position="510"/>
    </location>
</feature>
<feature type="transmembrane region" description="Helical" evidence="5">
    <location>
        <begin position="12"/>
        <end position="35"/>
    </location>
</feature>
<keyword evidence="2 5" id="KW-0812">Transmembrane</keyword>
<keyword evidence="4 5" id="KW-0472">Membrane</keyword>
<dbReference type="OrthoDB" id="9783823at2"/>
<feature type="transmembrane region" description="Helical" evidence="5">
    <location>
        <begin position="223"/>
        <end position="244"/>
    </location>
</feature>
<feature type="transmembrane region" description="Helical" evidence="5">
    <location>
        <begin position="486"/>
        <end position="505"/>
    </location>
</feature>
<comment type="subcellular location">
    <subcellularLocation>
        <location evidence="1">Membrane</location>
        <topology evidence="1">Multi-pass membrane protein</topology>
    </subcellularLocation>
</comment>
<dbReference type="EMBL" id="NPDY01000003">
    <property type="protein sequence ID" value="PJZ70439.1"/>
    <property type="molecule type" value="Genomic_DNA"/>
</dbReference>
<evidence type="ECO:0000313" key="9">
    <source>
        <dbReference type="Proteomes" id="UP000231962"/>
    </source>
</evidence>
<feature type="transmembrane region" description="Helical" evidence="5">
    <location>
        <begin position="47"/>
        <end position="67"/>
    </location>
</feature>
<dbReference type="PANTHER" id="PTHR23508">
    <property type="entry name" value="CARBOXYLIC ACID TRANSPORTER PROTEIN HOMOLOG"/>
    <property type="match status" value="1"/>
</dbReference>
<dbReference type="PANTHER" id="PTHR23508:SF10">
    <property type="entry name" value="CARBOXYLIC ACID TRANSPORTER PROTEIN HOMOLOG"/>
    <property type="match status" value="1"/>
</dbReference>
<dbReference type="RefSeq" id="WP_100713008.1">
    <property type="nucleotide sequence ID" value="NZ_NPDY01000003.1"/>
</dbReference>
<dbReference type="EMBL" id="NPDZ01000002">
    <property type="protein sequence ID" value="PJZ74275.1"/>
    <property type="molecule type" value="Genomic_DNA"/>
</dbReference>
<dbReference type="Gene3D" id="1.20.1250.20">
    <property type="entry name" value="MFS general substrate transporter like domains"/>
    <property type="match status" value="2"/>
</dbReference>
<feature type="transmembrane region" description="Helical" evidence="5">
    <location>
        <begin position="163"/>
        <end position="180"/>
    </location>
</feature>
<dbReference type="Proteomes" id="UP000231962">
    <property type="component" value="Unassembled WGS sequence"/>
</dbReference>
<dbReference type="SUPFAM" id="SSF103473">
    <property type="entry name" value="MFS general substrate transporter"/>
    <property type="match status" value="1"/>
</dbReference>
<evidence type="ECO:0000256" key="1">
    <source>
        <dbReference type="ARBA" id="ARBA00004141"/>
    </source>
</evidence>
<dbReference type="AlphaFoldDB" id="A0A2M9ZQH9"/>
<keyword evidence="3 5" id="KW-1133">Transmembrane helix</keyword>
<gene>
    <name evidence="7" type="ORF">CH360_05450</name>
    <name evidence="8" type="ORF">CH373_05030</name>
</gene>
<dbReference type="GO" id="GO:0046943">
    <property type="term" value="F:carboxylic acid transmembrane transporter activity"/>
    <property type="evidence" value="ECO:0007669"/>
    <property type="project" value="TreeGrafter"/>
</dbReference>
<dbReference type="PROSITE" id="PS50850">
    <property type="entry name" value="MFS"/>
    <property type="match status" value="1"/>
</dbReference>
<feature type="transmembrane region" description="Helical" evidence="5">
    <location>
        <begin position="137"/>
        <end position="157"/>
    </location>
</feature>
<evidence type="ECO:0000256" key="3">
    <source>
        <dbReference type="ARBA" id="ARBA00022989"/>
    </source>
</evidence>
<dbReference type="GO" id="GO:0005886">
    <property type="term" value="C:plasma membrane"/>
    <property type="evidence" value="ECO:0007669"/>
    <property type="project" value="TreeGrafter"/>
</dbReference>